<proteinExistence type="predicted"/>
<keyword evidence="1" id="KW-1133">Transmembrane helix</keyword>
<dbReference type="AlphaFoldDB" id="A0A8S1NNU8"/>
<evidence type="ECO:0000256" key="1">
    <source>
        <dbReference type="SAM" id="Phobius"/>
    </source>
</evidence>
<comment type="caution">
    <text evidence="2">The sequence shown here is derived from an EMBL/GenBank/DDBJ whole genome shotgun (WGS) entry which is preliminary data.</text>
</comment>
<feature type="transmembrane region" description="Helical" evidence="1">
    <location>
        <begin position="58"/>
        <end position="77"/>
    </location>
</feature>
<accession>A0A8S1NNU8</accession>
<keyword evidence="1" id="KW-0812">Transmembrane</keyword>
<keyword evidence="1" id="KW-0472">Membrane</keyword>
<evidence type="ECO:0000313" key="3">
    <source>
        <dbReference type="Proteomes" id="UP000692954"/>
    </source>
</evidence>
<feature type="transmembrane region" description="Helical" evidence="1">
    <location>
        <begin position="31"/>
        <end position="52"/>
    </location>
</feature>
<gene>
    <name evidence="2" type="ORF">PSON_ATCC_30995.1.T0560184</name>
</gene>
<keyword evidence="3" id="KW-1185">Reference proteome</keyword>
<feature type="transmembrane region" description="Helical" evidence="1">
    <location>
        <begin position="160"/>
        <end position="178"/>
    </location>
</feature>
<dbReference type="EMBL" id="CAJJDN010000056">
    <property type="protein sequence ID" value="CAD8090775.1"/>
    <property type="molecule type" value="Genomic_DNA"/>
</dbReference>
<dbReference type="OrthoDB" id="308140at2759"/>
<reference evidence="2" key="1">
    <citation type="submission" date="2021-01" db="EMBL/GenBank/DDBJ databases">
        <authorList>
            <consortium name="Genoscope - CEA"/>
            <person name="William W."/>
        </authorList>
    </citation>
    <scope>NUCLEOTIDE SEQUENCE</scope>
</reference>
<dbReference type="Proteomes" id="UP000692954">
    <property type="component" value="Unassembled WGS sequence"/>
</dbReference>
<sequence length="601" mass="71956">MAQLLKALTLQFTNPIHEAQYQDFLNNQRLFFLRALLFTIMLSCFFAMLIFIVQSQSAVLISFMTVLFILHMVFLFFSYKLIFCLRHIMTILFASYVPAAFSLAYIGFNVPLYDFGIACGILFTSVLQYCDNKFKVIYVLITNWITLVLFVPFELAYIQYLVYSVSMFFLLGTTTYLIEHNRRSQFLFSQKIQSQQSILFEFSNDYLFAIIYNEQQRCFQLSFANKQFESKYKTDLNENNVRDFLRTQMIINLNNLGSNRYLLNKQTNKQLNLEEYLFDLIQQNDDNHKEDRYQIQSISEKEKYTIDILRFEYTQTIFFISIKKNQAKTQIEKYEKKIKYLNERFNQVLLCIGSRLEKLYNQMIKLRYSQDLNTDLLFQKQQCNIQYTLIYLKNFLVYQAKRKMYLLKQQYETLLVEKLIDVFSEYFRNQCYLHNKSFVLICQNQVEKIQLNLNTRLLTQLLINCFNKILQISQPQSTIEFQIDLKGISNQVLIENNENKSQGLQLIQFSYTFEHKDKIENIESKFYQQINQDSQMPVEIECIVNLIILNILGSQNFIQNKSTFQEDQVNYKTILQFYIYTDQTQLEPSFTKFIQRRSLDY</sequence>
<organism evidence="2 3">
    <name type="scientific">Paramecium sonneborni</name>
    <dbReference type="NCBI Taxonomy" id="65129"/>
    <lineage>
        <taxon>Eukaryota</taxon>
        <taxon>Sar</taxon>
        <taxon>Alveolata</taxon>
        <taxon>Ciliophora</taxon>
        <taxon>Intramacronucleata</taxon>
        <taxon>Oligohymenophorea</taxon>
        <taxon>Peniculida</taxon>
        <taxon>Parameciidae</taxon>
        <taxon>Paramecium</taxon>
    </lineage>
</organism>
<feature type="transmembrane region" description="Helical" evidence="1">
    <location>
        <begin position="136"/>
        <end position="154"/>
    </location>
</feature>
<name>A0A8S1NNU8_9CILI</name>
<protein>
    <recommendedName>
        <fullName evidence="4">Transmembrane protein</fullName>
    </recommendedName>
</protein>
<feature type="transmembrane region" description="Helical" evidence="1">
    <location>
        <begin position="84"/>
        <end position="106"/>
    </location>
</feature>
<evidence type="ECO:0008006" key="4">
    <source>
        <dbReference type="Google" id="ProtNLM"/>
    </source>
</evidence>
<evidence type="ECO:0000313" key="2">
    <source>
        <dbReference type="EMBL" id="CAD8090775.1"/>
    </source>
</evidence>